<name>A0A7S3CVW6_9EUKA</name>
<evidence type="ECO:0000313" key="2">
    <source>
        <dbReference type="EMBL" id="CAE0238932.1"/>
    </source>
</evidence>
<evidence type="ECO:0000256" key="1">
    <source>
        <dbReference type="SAM" id="MobiDB-lite"/>
    </source>
</evidence>
<dbReference type="AlphaFoldDB" id="A0A7S3CVW6"/>
<dbReference type="EMBL" id="HBIB01001553">
    <property type="protein sequence ID" value="CAE0238932.1"/>
    <property type="molecule type" value="Transcribed_RNA"/>
</dbReference>
<proteinExistence type="predicted"/>
<feature type="region of interest" description="Disordered" evidence="1">
    <location>
        <begin position="307"/>
        <end position="336"/>
    </location>
</feature>
<organism evidence="2">
    <name type="scientific">Palpitomonas bilix</name>
    <dbReference type="NCBI Taxonomy" id="652834"/>
    <lineage>
        <taxon>Eukaryota</taxon>
        <taxon>Eukaryota incertae sedis</taxon>
    </lineage>
</organism>
<reference evidence="2" key="1">
    <citation type="submission" date="2021-01" db="EMBL/GenBank/DDBJ databases">
        <authorList>
            <person name="Corre E."/>
            <person name="Pelletier E."/>
            <person name="Niang G."/>
            <person name="Scheremetjew M."/>
            <person name="Finn R."/>
            <person name="Kale V."/>
            <person name="Holt S."/>
            <person name="Cochrane G."/>
            <person name="Meng A."/>
            <person name="Brown T."/>
            <person name="Cohen L."/>
        </authorList>
    </citation>
    <scope>NUCLEOTIDE SEQUENCE</scope>
    <source>
        <strain evidence="2">NIES-2562</strain>
    </source>
</reference>
<accession>A0A7S3CVW6</accession>
<gene>
    <name evidence="2" type="ORF">PBIL07802_LOCUS1075</name>
</gene>
<sequence>MQSSTSRSASSTQPVQLPSLKAVAVKDAKPLSFKSFLRSQRLGFRKRDRRFLPTKLMFGKGSLIPVLVFYSDLNALAVRDVIEQARAVVSRSQKVYVFGKSGTSKRDEVLWEGSGSSLPNEYKETDFTIIRTLDCVYFKARCPSRQKALLQPERDLIRILEPFLHQYKECAKLATHSAVNFDRVEEKEMIETYLRTSTPFRFNVVNLRRQGGKGKGAENVKNKQGELIKFYYDPAMAVFVRDYGNDYLPLVSMPKRLSVQLGSRPSMSELLHFILKTQHVQVQLVREAMEDLKISLEELPDIKRQKLDGAAASEAATPAPPSSLVSGSRKPRNGKK</sequence>
<protein>
    <submittedName>
        <fullName evidence="2">Uncharacterized protein</fullName>
    </submittedName>
</protein>